<gene>
    <name evidence="14" type="ORF">N5I32_00575</name>
</gene>
<comment type="caution">
    <text evidence="14">The sequence shown here is derived from an EMBL/GenBank/DDBJ whole genome shotgun (WGS) entry which is preliminary data.</text>
</comment>
<keyword evidence="14" id="KW-0969">Cilium</keyword>
<comment type="function">
    <text evidence="10">FliG is one of three proteins (FliG, FliN, FliM) that forms the rotor-mounted switch complex (C ring), located at the base of the basal body. This complex interacts with the CheY and CheZ chemotaxis proteins, in addition to contacting components of the motor that determine the direction of flagellar rotation.</text>
</comment>
<feature type="domain" description="Flagellar motor switch protein FliG N-terminal" evidence="13">
    <location>
        <begin position="18"/>
        <end position="120"/>
    </location>
</feature>
<keyword evidence="8" id="KW-0472">Membrane</keyword>
<proteinExistence type="inferred from homology"/>
<dbReference type="InterPro" id="IPR028263">
    <property type="entry name" value="FliG_N"/>
</dbReference>
<evidence type="ECO:0000256" key="6">
    <source>
        <dbReference type="ARBA" id="ARBA00022500"/>
    </source>
</evidence>
<evidence type="ECO:0000256" key="2">
    <source>
        <dbReference type="ARBA" id="ARBA00004413"/>
    </source>
</evidence>
<evidence type="ECO:0000256" key="4">
    <source>
        <dbReference type="ARBA" id="ARBA00021870"/>
    </source>
</evidence>
<evidence type="ECO:0000256" key="5">
    <source>
        <dbReference type="ARBA" id="ARBA00022475"/>
    </source>
</evidence>
<evidence type="ECO:0000259" key="12">
    <source>
        <dbReference type="Pfam" id="PF14841"/>
    </source>
</evidence>
<keyword evidence="9" id="KW-0975">Bacterial flagellum</keyword>
<dbReference type="InterPro" id="IPR011002">
    <property type="entry name" value="FliG_a-hlx"/>
</dbReference>
<dbReference type="RefSeq" id="WP_261493449.1">
    <property type="nucleotide sequence ID" value="NZ_JAOCQF010000001.1"/>
</dbReference>
<keyword evidence="7" id="KW-0283">Flagellar rotation</keyword>
<dbReference type="InterPro" id="IPR000090">
    <property type="entry name" value="Flg_Motor_Flig"/>
</dbReference>
<name>A0ABT2NGF3_9RHOB</name>
<dbReference type="Pfam" id="PF14841">
    <property type="entry name" value="FliG_M"/>
    <property type="match status" value="1"/>
</dbReference>
<keyword evidence="15" id="KW-1185">Reference proteome</keyword>
<evidence type="ECO:0000256" key="1">
    <source>
        <dbReference type="ARBA" id="ARBA00004117"/>
    </source>
</evidence>
<dbReference type="PRINTS" id="PR00954">
    <property type="entry name" value="FLGMOTORFLIG"/>
</dbReference>
<feature type="domain" description="Flagellar motor switch protein FliG C-terminal" evidence="11">
    <location>
        <begin position="230"/>
        <end position="340"/>
    </location>
</feature>
<accession>A0ABT2NGF3</accession>
<evidence type="ECO:0000256" key="3">
    <source>
        <dbReference type="ARBA" id="ARBA00010299"/>
    </source>
</evidence>
<keyword evidence="14" id="KW-0282">Flagellum</keyword>
<feature type="domain" description="Flagellar motor switch protein FliG middle" evidence="12">
    <location>
        <begin position="129"/>
        <end position="199"/>
    </location>
</feature>
<protein>
    <recommendedName>
        <fullName evidence="4">Flagellar motor switch protein FliG</fullName>
    </recommendedName>
</protein>
<organism evidence="14 15">
    <name type="scientific">Albidovulum sediminis</name>
    <dbReference type="NCBI Taxonomy" id="3066345"/>
    <lineage>
        <taxon>Bacteria</taxon>
        <taxon>Pseudomonadati</taxon>
        <taxon>Pseudomonadota</taxon>
        <taxon>Alphaproteobacteria</taxon>
        <taxon>Rhodobacterales</taxon>
        <taxon>Paracoccaceae</taxon>
        <taxon>Albidovulum</taxon>
    </lineage>
</organism>
<evidence type="ECO:0000313" key="14">
    <source>
        <dbReference type="EMBL" id="MCT8328002.1"/>
    </source>
</evidence>
<reference evidence="15" key="1">
    <citation type="submission" date="2023-07" db="EMBL/GenBank/DDBJ databases">
        <title>Defluviimonas sediminis sp. nov., isolated from mangrove sediment.</title>
        <authorList>
            <person name="Liu L."/>
            <person name="Li J."/>
            <person name="Huang Y."/>
            <person name="Pan J."/>
            <person name="Li M."/>
        </authorList>
    </citation>
    <scope>NUCLEOTIDE SEQUENCE [LARGE SCALE GENOMIC DNA]</scope>
    <source>
        <strain evidence="15">FT324</strain>
    </source>
</reference>
<dbReference type="Pfam" id="PF01706">
    <property type="entry name" value="FliG_C"/>
    <property type="match status" value="1"/>
</dbReference>
<evidence type="ECO:0000256" key="7">
    <source>
        <dbReference type="ARBA" id="ARBA00022779"/>
    </source>
</evidence>
<comment type="subcellular location">
    <subcellularLocation>
        <location evidence="1">Bacterial flagellum basal body</location>
    </subcellularLocation>
    <subcellularLocation>
        <location evidence="2">Cell membrane</location>
        <topology evidence="2">Peripheral membrane protein</topology>
        <orientation evidence="2">Cytoplasmic side</orientation>
    </subcellularLocation>
</comment>
<keyword evidence="6" id="KW-0145">Chemotaxis</keyword>
<evidence type="ECO:0000313" key="15">
    <source>
        <dbReference type="Proteomes" id="UP001205601"/>
    </source>
</evidence>
<dbReference type="EMBL" id="JAOCQF010000001">
    <property type="protein sequence ID" value="MCT8328002.1"/>
    <property type="molecule type" value="Genomic_DNA"/>
</dbReference>
<dbReference type="PANTHER" id="PTHR30534:SF0">
    <property type="entry name" value="FLAGELLAR MOTOR SWITCH PROTEIN FLIG"/>
    <property type="match status" value="1"/>
</dbReference>
<keyword evidence="5" id="KW-1003">Cell membrane</keyword>
<evidence type="ECO:0000256" key="10">
    <source>
        <dbReference type="ARBA" id="ARBA00025598"/>
    </source>
</evidence>
<evidence type="ECO:0000256" key="9">
    <source>
        <dbReference type="ARBA" id="ARBA00023143"/>
    </source>
</evidence>
<evidence type="ECO:0000259" key="13">
    <source>
        <dbReference type="Pfam" id="PF14842"/>
    </source>
</evidence>
<evidence type="ECO:0000259" key="11">
    <source>
        <dbReference type="Pfam" id="PF01706"/>
    </source>
</evidence>
<keyword evidence="14" id="KW-0966">Cell projection</keyword>
<dbReference type="SUPFAM" id="SSF48029">
    <property type="entry name" value="FliG"/>
    <property type="match status" value="2"/>
</dbReference>
<dbReference type="InterPro" id="IPR023087">
    <property type="entry name" value="Flg_Motor_Flig_C"/>
</dbReference>
<evidence type="ECO:0000256" key="8">
    <source>
        <dbReference type="ARBA" id="ARBA00023136"/>
    </source>
</evidence>
<dbReference type="Proteomes" id="UP001205601">
    <property type="component" value="Unassembled WGS sequence"/>
</dbReference>
<comment type="similarity">
    <text evidence="3">Belongs to the FliG family.</text>
</comment>
<dbReference type="Pfam" id="PF14842">
    <property type="entry name" value="FliG_N"/>
    <property type="match status" value="1"/>
</dbReference>
<sequence>MSAIAPAAAPKGAGEVALSGREKAAVIVRLLLSEGAEPPLQSLPEHVQAALTEQIGRMRTVDRKTLRAVVEDFCARIDAIGLSFPGGIDGALTMLDGHISANAANRLRRLSSASTRADPWDRISGLESQRLLPVLEREAPEVGAIMLSKLPVARAAELLGMLPGDRARRLAHAVARTGSVAPETVRRIGLALAQELETQPPRAFETDPDARMGAILNLSAAAIRDEVLSALDAEDTVFAAAVRKAIFTFAHVPERLDPRDVPKALRGVDQAVLVRALAGATGPLERVAEFLLSAMSQRMAATLREEVAALGKVREKDAEAAQTEIVGAIRDLADAGDIRLRMEEDD</sequence>
<dbReference type="InterPro" id="IPR032779">
    <property type="entry name" value="FliG_M"/>
</dbReference>
<dbReference type="PANTHER" id="PTHR30534">
    <property type="entry name" value="FLAGELLAR MOTOR SWITCH PROTEIN FLIG"/>
    <property type="match status" value="1"/>
</dbReference>
<dbReference type="Gene3D" id="1.10.220.30">
    <property type="match status" value="3"/>
</dbReference>